<dbReference type="Pfam" id="PF02475">
    <property type="entry name" value="TRM5-TYW2_MTfase"/>
    <property type="match status" value="1"/>
</dbReference>
<comment type="subunit">
    <text evidence="10">Monomer.</text>
</comment>
<accession>A0A5N6KY10</accession>
<feature type="binding site" evidence="10">
    <location>
        <begin position="268"/>
        <end position="269"/>
    </location>
    <ligand>
        <name>S-adenosyl-L-methionine</name>
        <dbReference type="ChEBI" id="CHEBI:59789"/>
    </ligand>
</feature>
<dbReference type="GO" id="GO:0002939">
    <property type="term" value="P:tRNA N1-guanine methylation"/>
    <property type="evidence" value="ECO:0007669"/>
    <property type="project" value="TreeGrafter"/>
</dbReference>
<dbReference type="SUPFAM" id="SSF53335">
    <property type="entry name" value="S-adenosyl-L-methionine-dependent methyltransferases"/>
    <property type="match status" value="1"/>
</dbReference>
<dbReference type="InterPro" id="IPR025792">
    <property type="entry name" value="tRNA_Gua_MeTrfase_euk"/>
</dbReference>
<evidence type="ECO:0000256" key="8">
    <source>
        <dbReference type="ARBA" id="ARBA00023242"/>
    </source>
</evidence>
<evidence type="ECO:0000256" key="10">
    <source>
        <dbReference type="HAMAP-Rule" id="MF_03152"/>
    </source>
</evidence>
<dbReference type="EMBL" id="VIBQ01000016">
    <property type="protein sequence ID" value="KAB8356677.1"/>
    <property type="molecule type" value="Genomic_DNA"/>
</dbReference>
<dbReference type="OrthoDB" id="408788at2759"/>
<keyword evidence="3 10" id="KW-0489">Methyltransferase</keyword>
<comment type="subcellular location">
    <subcellularLocation>
        <location evidence="10">Mitochondrion matrix</location>
    </subcellularLocation>
    <subcellularLocation>
        <location evidence="10">Nucleus</location>
    </subcellularLocation>
    <subcellularLocation>
        <location evidence="10">Cytoplasm</location>
    </subcellularLocation>
    <text evidence="10">Predominantly in the mitochondria and in the nucleus.</text>
</comment>
<evidence type="ECO:0000313" key="13">
    <source>
        <dbReference type="EMBL" id="KAB8356677.1"/>
    </source>
</evidence>
<dbReference type="InterPro" id="IPR056744">
    <property type="entry name" value="TRM5/TYW2-like_N"/>
</dbReference>
<organism evidence="13 14">
    <name type="scientific">Carpinus fangiana</name>
    <dbReference type="NCBI Taxonomy" id="176857"/>
    <lineage>
        <taxon>Eukaryota</taxon>
        <taxon>Viridiplantae</taxon>
        <taxon>Streptophyta</taxon>
        <taxon>Embryophyta</taxon>
        <taxon>Tracheophyta</taxon>
        <taxon>Spermatophyta</taxon>
        <taxon>Magnoliopsida</taxon>
        <taxon>eudicotyledons</taxon>
        <taxon>Gunneridae</taxon>
        <taxon>Pentapetalae</taxon>
        <taxon>rosids</taxon>
        <taxon>fabids</taxon>
        <taxon>Fagales</taxon>
        <taxon>Betulaceae</taxon>
        <taxon>Carpinus</taxon>
    </lineage>
</organism>
<comment type="function">
    <text evidence="10">Specifically methylates the N1 position of guanosine-37 in various cytoplasmic and mitochondrial tRNAs. Methylation is not dependent on the nature of the nucleoside 5' of the target nucleoside. This is the first step in the biosynthesis of wybutosine (yW), a modified base adjacent to the anticodon of tRNAs and required for accurate decoding.</text>
</comment>
<feature type="region of interest" description="Disordered" evidence="11">
    <location>
        <begin position="361"/>
        <end position="394"/>
    </location>
</feature>
<proteinExistence type="inferred from homology"/>
<evidence type="ECO:0000256" key="6">
    <source>
        <dbReference type="ARBA" id="ARBA00022694"/>
    </source>
</evidence>
<evidence type="ECO:0000313" key="14">
    <source>
        <dbReference type="Proteomes" id="UP000327013"/>
    </source>
</evidence>
<comment type="caution">
    <text evidence="13">The sequence shown here is derived from an EMBL/GenBank/DDBJ whole genome shotgun (WGS) entry which is preliminary data.</text>
</comment>
<keyword evidence="14" id="KW-1185">Reference proteome</keyword>
<dbReference type="GO" id="GO:0052906">
    <property type="term" value="F:tRNA (guanine(37)-N1)-methyltransferase activity"/>
    <property type="evidence" value="ECO:0007669"/>
    <property type="project" value="UniProtKB-UniRule"/>
</dbReference>
<dbReference type="Gene3D" id="3.40.50.150">
    <property type="entry name" value="Vaccinia Virus protein VP39"/>
    <property type="match status" value="1"/>
</dbReference>
<dbReference type="Proteomes" id="UP000327013">
    <property type="component" value="Unassembled WGS sequence"/>
</dbReference>
<evidence type="ECO:0000256" key="9">
    <source>
        <dbReference type="ARBA" id="ARBA00047783"/>
    </source>
</evidence>
<dbReference type="PANTHER" id="PTHR23245">
    <property type="entry name" value="TRNA METHYLTRANSFERASE"/>
    <property type="match status" value="1"/>
</dbReference>
<evidence type="ECO:0000256" key="1">
    <source>
        <dbReference type="ARBA" id="ARBA00009775"/>
    </source>
</evidence>
<evidence type="ECO:0000256" key="3">
    <source>
        <dbReference type="ARBA" id="ARBA00022603"/>
    </source>
</evidence>
<comment type="similarity">
    <text evidence="10">Belongs to the TRM5 / TYW2 family.</text>
</comment>
<evidence type="ECO:0000259" key="12">
    <source>
        <dbReference type="PROSITE" id="PS51684"/>
    </source>
</evidence>
<keyword evidence="7 10" id="KW-0496">Mitochondrion</keyword>
<evidence type="ECO:0000256" key="11">
    <source>
        <dbReference type="SAM" id="MobiDB-lite"/>
    </source>
</evidence>
<dbReference type="PROSITE" id="PS51684">
    <property type="entry name" value="SAM_MT_TRM5_TYW2"/>
    <property type="match status" value="1"/>
</dbReference>
<evidence type="ECO:0000256" key="2">
    <source>
        <dbReference type="ARBA" id="ARBA00022490"/>
    </source>
</evidence>
<dbReference type="InterPro" id="IPR030382">
    <property type="entry name" value="MeTrfase_TRM5/TYW2"/>
</dbReference>
<feature type="compositionally biased region" description="Basic and acidic residues" evidence="11">
    <location>
        <begin position="375"/>
        <end position="394"/>
    </location>
</feature>
<comment type="catalytic activity">
    <reaction evidence="9 10">
        <text>guanosine(37) in tRNA + S-adenosyl-L-methionine = N(1)-methylguanosine(37) in tRNA + S-adenosyl-L-homocysteine + H(+)</text>
        <dbReference type="Rhea" id="RHEA:36899"/>
        <dbReference type="Rhea" id="RHEA-COMP:10145"/>
        <dbReference type="Rhea" id="RHEA-COMP:10147"/>
        <dbReference type="ChEBI" id="CHEBI:15378"/>
        <dbReference type="ChEBI" id="CHEBI:57856"/>
        <dbReference type="ChEBI" id="CHEBI:59789"/>
        <dbReference type="ChEBI" id="CHEBI:73542"/>
        <dbReference type="ChEBI" id="CHEBI:74269"/>
        <dbReference type="EC" id="2.1.1.228"/>
    </reaction>
</comment>
<dbReference type="AlphaFoldDB" id="A0A5N6KY10"/>
<sequence length="394" mass="44022">MFRPPVNRAMRILDRSFFQKDVHLAAARIFDVRNISRIRAELQKSKDILARRAVMPVQPDPVDVSKKCILLRPDISAADSSTWPPTIARLTSSGDVSLVPFKLHLDYDHWPAYDILQAVLPEEMHDDIPSGFNPVGHIAHFNLRSHHVPFKQLIGEVTIDKNAAITTVVNKTENLGSSNDADTDMFRVLPLEVIAGPASPDFHVEVREAACLFKFDFSKVFWNSRLGTEHERLVESFRPGEAVCDVMAGVGPFAIPAGKKGVFVWGNDLNPHCFTGLQDAIKLNKVGEFVTAFCEDGHTFIKDAAKQLWSEQAVAKVPQRGGSRRSAEKKPDVEVPRPRKRTAATANGALLLLWTKGGQRRIREEQGRGRQGHLRTTEREARHDGDTRGCRAKH</sequence>
<comment type="caution">
    <text evidence="10">Lacks conserved residue(s) required for the propagation of feature annotation.</text>
</comment>
<dbReference type="GO" id="GO:0005634">
    <property type="term" value="C:nucleus"/>
    <property type="evidence" value="ECO:0007669"/>
    <property type="project" value="UniProtKB-SubCell"/>
</dbReference>
<dbReference type="EC" id="2.1.1.228" evidence="10"/>
<feature type="domain" description="SAM-dependent methyltransferase TRM5/TYW2-type" evidence="12">
    <location>
        <begin position="132"/>
        <end position="394"/>
    </location>
</feature>
<reference evidence="13 14" key="1">
    <citation type="submission" date="2019-06" db="EMBL/GenBank/DDBJ databases">
        <title>A chromosomal-level reference genome of Carpinus fangiana (Coryloideae, Betulaceae).</title>
        <authorList>
            <person name="Yang X."/>
            <person name="Wang Z."/>
            <person name="Zhang L."/>
            <person name="Hao G."/>
            <person name="Liu J."/>
            <person name="Yang Y."/>
        </authorList>
    </citation>
    <scope>NUCLEOTIDE SEQUENCE [LARGE SCALE GENOMIC DNA]</scope>
    <source>
        <strain evidence="13">Cfa_2016G</strain>
        <tissue evidence="13">Leaf</tissue>
    </source>
</reference>
<comment type="similarity">
    <text evidence="1">Belongs to the class I-like SAM-binding methyltransferase superfamily. TRM5/TYW2 family.</text>
</comment>
<keyword evidence="6 10" id="KW-0819">tRNA processing</keyword>
<name>A0A5N6KY10_9ROSI</name>
<dbReference type="FunFam" id="3.30.300.110:FF:000001">
    <property type="entry name" value="tRNA (guanine(37)-N1)-methyltransferase"/>
    <property type="match status" value="1"/>
</dbReference>
<keyword evidence="8 10" id="KW-0539">Nucleus</keyword>
<dbReference type="HAMAP" id="MF_03152">
    <property type="entry name" value="TRM5"/>
    <property type="match status" value="1"/>
</dbReference>
<feature type="binding site" evidence="10">
    <location>
        <begin position="296"/>
        <end position="297"/>
    </location>
    <ligand>
        <name>S-adenosyl-L-methionine</name>
        <dbReference type="ChEBI" id="CHEBI:59789"/>
    </ligand>
</feature>
<protein>
    <recommendedName>
        <fullName evidence="10">tRNA (guanine(37)-N1)-methyltransferase</fullName>
        <ecNumber evidence="10">2.1.1.228</ecNumber>
    </recommendedName>
    <alternativeName>
        <fullName evidence="10">M1G-methyltransferase</fullName>
    </alternativeName>
    <alternativeName>
        <fullName evidence="10">tRNA [GM37] methyltransferase</fullName>
    </alternativeName>
    <alternativeName>
        <fullName evidence="10">tRNA methyltransferase 5 homolog</fullName>
    </alternativeName>
</protein>
<evidence type="ECO:0000256" key="5">
    <source>
        <dbReference type="ARBA" id="ARBA00022691"/>
    </source>
</evidence>
<dbReference type="Gene3D" id="3.30.300.110">
    <property type="entry name" value="Met-10+ protein-like domains"/>
    <property type="match status" value="1"/>
</dbReference>
<dbReference type="GO" id="GO:0070901">
    <property type="term" value="P:mitochondrial tRNA methylation"/>
    <property type="evidence" value="ECO:0007669"/>
    <property type="project" value="UniProtKB-ARBA"/>
</dbReference>
<feature type="compositionally biased region" description="Basic and acidic residues" evidence="11">
    <location>
        <begin position="325"/>
        <end position="337"/>
    </location>
</feature>
<gene>
    <name evidence="13" type="ORF">FH972_024253</name>
</gene>
<dbReference type="PANTHER" id="PTHR23245:SF36">
    <property type="entry name" value="TRNA (GUANINE(37)-N1)-METHYLTRANSFERASE"/>
    <property type="match status" value="1"/>
</dbReference>
<dbReference type="Pfam" id="PF25133">
    <property type="entry name" value="TYW2_N_2"/>
    <property type="match status" value="1"/>
</dbReference>
<dbReference type="GO" id="GO:0005759">
    <property type="term" value="C:mitochondrial matrix"/>
    <property type="evidence" value="ECO:0007669"/>
    <property type="project" value="UniProtKB-SubCell"/>
</dbReference>
<keyword evidence="2 10" id="KW-0963">Cytoplasm</keyword>
<keyword evidence="5 10" id="KW-0949">S-adenosyl-L-methionine</keyword>
<evidence type="ECO:0000256" key="7">
    <source>
        <dbReference type="ARBA" id="ARBA00023128"/>
    </source>
</evidence>
<feature type="binding site" evidence="10">
    <location>
        <position position="230"/>
    </location>
    <ligand>
        <name>S-adenosyl-L-methionine</name>
        <dbReference type="ChEBI" id="CHEBI:59789"/>
    </ligand>
</feature>
<evidence type="ECO:0000256" key="4">
    <source>
        <dbReference type="ARBA" id="ARBA00022679"/>
    </source>
</evidence>
<dbReference type="InterPro" id="IPR056743">
    <property type="entry name" value="TRM5-TYW2-like_MTfase"/>
</dbReference>
<dbReference type="InterPro" id="IPR029063">
    <property type="entry name" value="SAM-dependent_MTases_sf"/>
</dbReference>
<feature type="region of interest" description="Disordered" evidence="11">
    <location>
        <begin position="315"/>
        <end position="341"/>
    </location>
</feature>
<keyword evidence="4 10" id="KW-0808">Transferase</keyword>